<proteinExistence type="predicted"/>
<dbReference type="Proteomes" id="UP000190166">
    <property type="component" value="Unassembled WGS sequence"/>
</dbReference>
<feature type="chain" id="PRO_5013205273" description="DUF2059 domain-containing protein" evidence="1">
    <location>
        <begin position="22"/>
        <end position="155"/>
    </location>
</feature>
<dbReference type="EMBL" id="FUZZ01000005">
    <property type="protein sequence ID" value="SKD09750.1"/>
    <property type="molecule type" value="Genomic_DNA"/>
</dbReference>
<dbReference type="AlphaFoldDB" id="A0A1T5PAJ8"/>
<dbReference type="STRING" id="393003.SAMN05660461_5642"/>
<name>A0A1T5PAJ8_9BACT</name>
<dbReference type="Pfam" id="PF09832">
    <property type="entry name" value="DUF2059"/>
    <property type="match status" value="1"/>
</dbReference>
<evidence type="ECO:0000313" key="3">
    <source>
        <dbReference type="EMBL" id="SKD09750.1"/>
    </source>
</evidence>
<evidence type="ECO:0000259" key="2">
    <source>
        <dbReference type="Pfam" id="PF09832"/>
    </source>
</evidence>
<accession>A0A1T5PAJ8</accession>
<reference evidence="3 4" key="1">
    <citation type="submission" date="2017-02" db="EMBL/GenBank/DDBJ databases">
        <authorList>
            <person name="Peterson S.W."/>
        </authorList>
    </citation>
    <scope>NUCLEOTIDE SEQUENCE [LARGE SCALE GENOMIC DNA]</scope>
    <source>
        <strain evidence="3 4">DSM 18108</strain>
    </source>
</reference>
<keyword evidence="1" id="KW-0732">Signal</keyword>
<keyword evidence="4" id="KW-1185">Reference proteome</keyword>
<protein>
    <recommendedName>
        <fullName evidence="2">DUF2059 domain-containing protein</fullName>
    </recommendedName>
</protein>
<dbReference type="InterPro" id="IPR018637">
    <property type="entry name" value="DUF2059"/>
</dbReference>
<feature type="domain" description="DUF2059" evidence="2">
    <location>
        <begin position="85"/>
        <end position="139"/>
    </location>
</feature>
<organism evidence="3 4">
    <name type="scientific">Chitinophaga ginsengisegetis</name>
    <dbReference type="NCBI Taxonomy" id="393003"/>
    <lineage>
        <taxon>Bacteria</taxon>
        <taxon>Pseudomonadati</taxon>
        <taxon>Bacteroidota</taxon>
        <taxon>Chitinophagia</taxon>
        <taxon>Chitinophagales</taxon>
        <taxon>Chitinophagaceae</taxon>
        <taxon>Chitinophaga</taxon>
    </lineage>
</organism>
<feature type="signal peptide" evidence="1">
    <location>
        <begin position="1"/>
        <end position="21"/>
    </location>
</feature>
<gene>
    <name evidence="3" type="ORF">SAMN05660461_5642</name>
</gene>
<sequence length="155" mass="16984">MKTRTLLLAAMMICGTFAAKAQQDSTKQYQKIEQLFAAMNLEQAYMQSAIVAADQTAAGSAQLAGKKEDVRAFFIRYASYPACKNDLLKLYAKYYTTEEIEVLTAFYKTSAGKKQLTTAAQLQMESAQMMSANLQAHAEELNKLNAPAAGGSQSR</sequence>
<evidence type="ECO:0000256" key="1">
    <source>
        <dbReference type="SAM" id="SignalP"/>
    </source>
</evidence>
<evidence type="ECO:0000313" key="4">
    <source>
        <dbReference type="Proteomes" id="UP000190166"/>
    </source>
</evidence>
<dbReference type="RefSeq" id="WP_079472895.1">
    <property type="nucleotide sequence ID" value="NZ_FUZZ01000005.1"/>
</dbReference>